<organism evidence="4 5">
    <name type="scientific">Taxus chinensis</name>
    <name type="common">Chinese yew</name>
    <name type="synonym">Taxus wallichiana var. chinensis</name>
    <dbReference type="NCBI Taxonomy" id="29808"/>
    <lineage>
        <taxon>Eukaryota</taxon>
        <taxon>Viridiplantae</taxon>
        <taxon>Streptophyta</taxon>
        <taxon>Embryophyta</taxon>
        <taxon>Tracheophyta</taxon>
        <taxon>Spermatophyta</taxon>
        <taxon>Pinopsida</taxon>
        <taxon>Pinidae</taxon>
        <taxon>Conifers II</taxon>
        <taxon>Cupressales</taxon>
        <taxon>Taxaceae</taxon>
        <taxon>Taxus</taxon>
    </lineage>
</organism>
<dbReference type="PANTHER" id="PTHR11017:SF385">
    <property type="entry name" value="DISEASE RESISTANCE PROTEIN (TIR-NBS-LRR CLASS)-RELATED"/>
    <property type="match status" value="1"/>
</dbReference>
<dbReference type="GO" id="GO:0007165">
    <property type="term" value="P:signal transduction"/>
    <property type="evidence" value="ECO:0007669"/>
    <property type="project" value="InterPro"/>
</dbReference>
<dbReference type="PANTHER" id="PTHR11017">
    <property type="entry name" value="LEUCINE-RICH REPEAT-CONTAINING PROTEIN"/>
    <property type="match status" value="1"/>
</dbReference>
<dbReference type="EMBL" id="JAHRHJ020003813">
    <property type="protein sequence ID" value="KAH9289158.1"/>
    <property type="molecule type" value="Genomic_DNA"/>
</dbReference>
<dbReference type="GO" id="GO:0006952">
    <property type="term" value="P:defense response"/>
    <property type="evidence" value="ECO:0007669"/>
    <property type="project" value="UniProtKB-KW"/>
</dbReference>
<dbReference type="Pfam" id="PF01582">
    <property type="entry name" value="TIR"/>
    <property type="match status" value="1"/>
</dbReference>
<dbReference type="Gene3D" id="3.80.10.10">
    <property type="entry name" value="Ribonuclease Inhibitor"/>
    <property type="match status" value="1"/>
</dbReference>
<evidence type="ECO:0000259" key="3">
    <source>
        <dbReference type="PROSITE" id="PS50104"/>
    </source>
</evidence>
<keyword evidence="5" id="KW-1185">Reference proteome</keyword>
<dbReference type="Gene3D" id="3.40.50.300">
    <property type="entry name" value="P-loop containing nucleotide triphosphate hydrolases"/>
    <property type="match status" value="1"/>
</dbReference>
<dbReference type="Pfam" id="PF00931">
    <property type="entry name" value="NB-ARC"/>
    <property type="match status" value="1"/>
</dbReference>
<protein>
    <recommendedName>
        <fullName evidence="3">TIR domain-containing protein</fullName>
    </recommendedName>
</protein>
<dbReference type="PRINTS" id="PR00364">
    <property type="entry name" value="DISEASERSIST"/>
</dbReference>
<dbReference type="InterPro" id="IPR032675">
    <property type="entry name" value="LRR_dom_sf"/>
</dbReference>
<reference evidence="4 5" key="1">
    <citation type="journal article" date="2021" name="Nat. Plants">
        <title>The Taxus genome provides insights into paclitaxel biosynthesis.</title>
        <authorList>
            <person name="Xiong X."/>
            <person name="Gou J."/>
            <person name="Liao Q."/>
            <person name="Li Y."/>
            <person name="Zhou Q."/>
            <person name="Bi G."/>
            <person name="Li C."/>
            <person name="Du R."/>
            <person name="Wang X."/>
            <person name="Sun T."/>
            <person name="Guo L."/>
            <person name="Liang H."/>
            <person name="Lu P."/>
            <person name="Wu Y."/>
            <person name="Zhang Z."/>
            <person name="Ro D.K."/>
            <person name="Shang Y."/>
            <person name="Huang S."/>
            <person name="Yan J."/>
        </authorList>
    </citation>
    <scope>NUCLEOTIDE SEQUENCE [LARGE SCALE GENOMIC DNA]</scope>
    <source>
        <strain evidence="4">Ta-2019</strain>
    </source>
</reference>
<name>A0AA38C3Y6_TAXCH</name>
<dbReference type="InterPro" id="IPR042197">
    <property type="entry name" value="Apaf_helical"/>
</dbReference>
<dbReference type="InterPro" id="IPR036390">
    <property type="entry name" value="WH_DNA-bd_sf"/>
</dbReference>
<dbReference type="InterPro" id="IPR044974">
    <property type="entry name" value="Disease_R_plants"/>
</dbReference>
<keyword evidence="2" id="KW-0611">Plant defense</keyword>
<dbReference type="Proteomes" id="UP000824469">
    <property type="component" value="Unassembled WGS sequence"/>
</dbReference>
<dbReference type="OMA" id="SSIGHEC"/>
<dbReference type="Pfam" id="PF23282">
    <property type="entry name" value="WHD_ROQ1"/>
    <property type="match status" value="1"/>
</dbReference>
<dbReference type="SUPFAM" id="SSF52540">
    <property type="entry name" value="P-loop containing nucleoside triphosphate hydrolases"/>
    <property type="match status" value="1"/>
</dbReference>
<dbReference type="InterPro" id="IPR027417">
    <property type="entry name" value="P-loop_NTPase"/>
</dbReference>
<accession>A0AA38C3Y6</accession>
<dbReference type="InterPro" id="IPR035897">
    <property type="entry name" value="Toll_tir_struct_dom_sf"/>
</dbReference>
<dbReference type="SUPFAM" id="SSF46785">
    <property type="entry name" value="Winged helix' DNA-binding domain"/>
    <property type="match status" value="1"/>
</dbReference>
<dbReference type="PROSITE" id="PS50104">
    <property type="entry name" value="TIR"/>
    <property type="match status" value="1"/>
</dbReference>
<dbReference type="SUPFAM" id="SSF52200">
    <property type="entry name" value="Toll/Interleukin receptor TIR domain"/>
    <property type="match status" value="1"/>
</dbReference>
<evidence type="ECO:0000256" key="2">
    <source>
        <dbReference type="ARBA" id="ARBA00022821"/>
    </source>
</evidence>
<dbReference type="InterPro" id="IPR058192">
    <property type="entry name" value="WHD_ROQ1-like"/>
</dbReference>
<dbReference type="InterPro" id="IPR000157">
    <property type="entry name" value="TIR_dom"/>
</dbReference>
<feature type="domain" description="TIR" evidence="3">
    <location>
        <begin position="12"/>
        <end position="186"/>
    </location>
</feature>
<dbReference type="SMART" id="SM00255">
    <property type="entry name" value="TIR"/>
    <property type="match status" value="1"/>
</dbReference>
<gene>
    <name evidence="4" type="ORF">KI387_033275</name>
</gene>
<dbReference type="AlphaFoldDB" id="A0AA38C3Y6"/>
<evidence type="ECO:0000313" key="4">
    <source>
        <dbReference type="EMBL" id="KAH9289158.1"/>
    </source>
</evidence>
<dbReference type="GO" id="GO:0043531">
    <property type="term" value="F:ADP binding"/>
    <property type="evidence" value="ECO:0007669"/>
    <property type="project" value="InterPro"/>
</dbReference>
<evidence type="ECO:0000313" key="5">
    <source>
        <dbReference type="Proteomes" id="UP000824469"/>
    </source>
</evidence>
<dbReference type="SUPFAM" id="SSF52058">
    <property type="entry name" value="L domain-like"/>
    <property type="match status" value="1"/>
</dbReference>
<dbReference type="InterPro" id="IPR002182">
    <property type="entry name" value="NB-ARC"/>
</dbReference>
<comment type="caution">
    <text evidence="4">The sequence shown here is derived from an EMBL/GenBank/DDBJ whole genome shotgun (WGS) entry which is preliminary data.</text>
</comment>
<sequence length="897" mass="102715">MVDENRFDSSIRPYDVFINHRGPDVKKTLASNIHYSLQNKGLNVFFDKTEFKPGQKLVSTIKEAIRTSSVHIAILSPGYATSRWCLDELCLMVESKAYIIPVFYRITPEDLTLLQCGKGVYANAFKNHEQKVDRGRRRYDSDKLEKWREALKKIRNYSGLELDSDIFNGDEGELLKKLVARVMEQVIEKRKKPIDALDYAVKTFDFFLSESRKECPSVLVVGIVGASGSGKTTLAVEFYNRQEDNFDRCSFLLGVSKASRRNGLKTLQSQLLKDLTCDEVKIYNVSKGKEMLEHRVNCLTQNKSCKFLIVIDDIDNRDQMDALLLRKDLLGSGSLVIVTSCDKSILKLSKISFLYKMKPLDTAHAQELLCREAFHQDKPIPGFDKVVETALSKCGGLPLFLKLLGEHLYLYGNNSKEYWKRKLEMISDIGDILKMSYYALEEEEQQIFLDIACFFEGMEKNSAIRIWDGLGWRGAWALQKLEYMCLIEINKDNLLKMEEVHSNLGREIADQQLITSPDLPCRLWRANEVTEFLEGLLPMPKHIKIRGITDGTISNHRRFGRKRLTPYTVSSVTIELLEVDGDLPDDIFGDRLRGLVWFRWKNCPRSSITLLEMSNLRVLELVRGNFTTLCDPSFELPTQLREVRVKTCSKFVRLPQNIDSLKLLEKITLNGSVELAELPEEFCKLKALIHLELRQCEALTSLPDGFGELSNLQYVDFSDCQNLSELPDSFGQLSQLRYLNLRNCINLIIQPDIFGGIRYLEQLSFENCLNLRQLPTQTSRQEFLRILNLLGTSLDELPDDIGVLTNLQVMYVESPFLTSTPTSLENMPCLSEFVLFKCTQLTRYPTFPHLSLSYAPHLPTEDIKTEDLKTLYVYGTISDPNVNDYLDITHGSAGRHR</sequence>
<proteinExistence type="predicted"/>
<dbReference type="Gene3D" id="3.40.50.10140">
    <property type="entry name" value="Toll/interleukin-1 receptor homology (TIR) domain"/>
    <property type="match status" value="1"/>
</dbReference>
<evidence type="ECO:0000256" key="1">
    <source>
        <dbReference type="ARBA" id="ARBA00022614"/>
    </source>
</evidence>
<keyword evidence="1" id="KW-0433">Leucine-rich repeat</keyword>
<dbReference type="Gene3D" id="1.10.8.430">
    <property type="entry name" value="Helical domain of apoptotic protease-activating factors"/>
    <property type="match status" value="1"/>
</dbReference>